<evidence type="ECO:0000313" key="3">
    <source>
        <dbReference type="Proteomes" id="UP000031518"/>
    </source>
</evidence>
<feature type="signal peptide" evidence="1">
    <location>
        <begin position="1"/>
        <end position="21"/>
    </location>
</feature>
<dbReference type="Proteomes" id="UP000031518">
    <property type="component" value="Unassembled WGS sequence"/>
</dbReference>
<keyword evidence="1" id="KW-0732">Signal</keyword>
<dbReference type="AlphaFoldDB" id="A0A0B6WUN3"/>
<proteinExistence type="predicted"/>
<evidence type="ECO:0000313" key="2">
    <source>
        <dbReference type="EMBL" id="CDM64726.1"/>
    </source>
</evidence>
<sequence length="192" mass="21836" precursor="true">MTYRMMLLFLTAVVAAANARAQDLTLYAGSAEERAAVAVQRLTNKDALVRQRAAEELARLRAINKRKLVEGYRLQEKNKRVQLALDWALYRMGKSENLYAIVRALDSPRHNQAYAYLIELESPEPLYPILSRVNDKTQIRLLEVLARIGDAETLKRIEPFLSATDARIADAARFAEREIKLRLESRSSPSAH</sequence>
<dbReference type="EMBL" id="CBXV010000003">
    <property type="protein sequence ID" value="CDM64726.1"/>
    <property type="molecule type" value="Genomic_DNA"/>
</dbReference>
<keyword evidence="3" id="KW-1185">Reference proteome</keyword>
<reference evidence="2 3" key="1">
    <citation type="submission" date="2013-12" db="EMBL/GenBank/DDBJ databases">
        <authorList>
            <person name="Stott M."/>
        </authorList>
    </citation>
    <scope>NUCLEOTIDE SEQUENCE [LARGE SCALE GENOMIC DNA]</scope>
    <source>
        <strain evidence="2 3">K22</strain>
    </source>
</reference>
<evidence type="ECO:0008006" key="4">
    <source>
        <dbReference type="Google" id="ProtNLM"/>
    </source>
</evidence>
<protein>
    <recommendedName>
        <fullName evidence="4">HEAT repeat domain-containing protein</fullName>
    </recommendedName>
</protein>
<dbReference type="SUPFAM" id="SSF48371">
    <property type="entry name" value="ARM repeat"/>
    <property type="match status" value="1"/>
</dbReference>
<dbReference type="Gene3D" id="1.25.10.10">
    <property type="entry name" value="Leucine-rich Repeat Variant"/>
    <property type="match status" value="1"/>
</dbReference>
<accession>A0A0B6WUN3</accession>
<reference evidence="2 3" key="2">
    <citation type="submission" date="2015-01" db="EMBL/GenBank/DDBJ databases">
        <title>Complete genome sequence of Pyrinomonas methylaliphatogenes type strain K22T.</title>
        <authorList>
            <person name="Lee K.C.Y."/>
            <person name="Power J.F."/>
            <person name="Dunfield P.F."/>
            <person name="Morgan X.C."/>
            <person name="Huttenhower C."/>
            <person name="Stott M.B."/>
        </authorList>
    </citation>
    <scope>NUCLEOTIDE SEQUENCE [LARGE SCALE GENOMIC DNA]</scope>
    <source>
        <strain evidence="2 3">K22</strain>
    </source>
</reference>
<gene>
    <name evidence="2" type="ORF">PYK22_00721</name>
</gene>
<dbReference type="RefSeq" id="WP_157770646.1">
    <property type="nucleotide sequence ID" value="NZ_CBXV010000003.1"/>
</dbReference>
<dbReference type="InterPro" id="IPR011989">
    <property type="entry name" value="ARM-like"/>
</dbReference>
<feature type="chain" id="PRO_5002110828" description="HEAT repeat domain-containing protein" evidence="1">
    <location>
        <begin position="22"/>
        <end position="192"/>
    </location>
</feature>
<name>A0A0B6WUN3_9BACT</name>
<evidence type="ECO:0000256" key="1">
    <source>
        <dbReference type="SAM" id="SignalP"/>
    </source>
</evidence>
<dbReference type="InterPro" id="IPR016024">
    <property type="entry name" value="ARM-type_fold"/>
</dbReference>
<organism evidence="2 3">
    <name type="scientific">Pyrinomonas methylaliphatogenes</name>
    <dbReference type="NCBI Taxonomy" id="454194"/>
    <lineage>
        <taxon>Bacteria</taxon>
        <taxon>Pseudomonadati</taxon>
        <taxon>Acidobacteriota</taxon>
        <taxon>Blastocatellia</taxon>
        <taxon>Blastocatellales</taxon>
        <taxon>Pyrinomonadaceae</taxon>
        <taxon>Pyrinomonas</taxon>
    </lineage>
</organism>
<dbReference type="STRING" id="454194.PYK22_00721"/>